<accession>A0AAV4JNS2</accession>
<evidence type="ECO:0000313" key="2">
    <source>
        <dbReference type="Proteomes" id="UP000762676"/>
    </source>
</evidence>
<proteinExistence type="predicted"/>
<reference evidence="1 2" key="1">
    <citation type="journal article" date="2021" name="Elife">
        <title>Chloroplast acquisition without the gene transfer in kleptoplastic sea slugs, Plakobranchus ocellatus.</title>
        <authorList>
            <person name="Maeda T."/>
            <person name="Takahashi S."/>
            <person name="Yoshida T."/>
            <person name="Shimamura S."/>
            <person name="Takaki Y."/>
            <person name="Nagai Y."/>
            <person name="Toyoda A."/>
            <person name="Suzuki Y."/>
            <person name="Arimoto A."/>
            <person name="Ishii H."/>
            <person name="Satoh N."/>
            <person name="Nishiyama T."/>
            <person name="Hasebe M."/>
            <person name="Maruyama T."/>
            <person name="Minagawa J."/>
            <person name="Obokata J."/>
            <person name="Shigenobu S."/>
        </authorList>
    </citation>
    <scope>NUCLEOTIDE SEQUENCE [LARGE SCALE GENOMIC DNA]</scope>
</reference>
<sequence length="88" mass="9578">MRMPGHRGIWFPSPGIPAASTICYQFYPHSTTSSPAVASFHSEPRTFLVLRTQARVLGTQGPCLARAVRPDGQLTPGLSLTSLINDQR</sequence>
<organism evidence="1 2">
    <name type="scientific">Elysia marginata</name>
    <dbReference type="NCBI Taxonomy" id="1093978"/>
    <lineage>
        <taxon>Eukaryota</taxon>
        <taxon>Metazoa</taxon>
        <taxon>Spiralia</taxon>
        <taxon>Lophotrochozoa</taxon>
        <taxon>Mollusca</taxon>
        <taxon>Gastropoda</taxon>
        <taxon>Heterobranchia</taxon>
        <taxon>Euthyneura</taxon>
        <taxon>Panpulmonata</taxon>
        <taxon>Sacoglossa</taxon>
        <taxon>Placobranchoidea</taxon>
        <taxon>Plakobranchidae</taxon>
        <taxon>Elysia</taxon>
    </lineage>
</organism>
<name>A0AAV4JNS2_9GAST</name>
<dbReference type="AlphaFoldDB" id="A0AAV4JNS2"/>
<keyword evidence="2" id="KW-1185">Reference proteome</keyword>
<gene>
    <name evidence="1" type="ORF">ElyMa_006955900</name>
</gene>
<evidence type="ECO:0000313" key="1">
    <source>
        <dbReference type="EMBL" id="GFS22617.1"/>
    </source>
</evidence>
<comment type="caution">
    <text evidence="1">The sequence shown here is derived from an EMBL/GenBank/DDBJ whole genome shotgun (WGS) entry which is preliminary data.</text>
</comment>
<dbReference type="EMBL" id="BMAT01013903">
    <property type="protein sequence ID" value="GFS22617.1"/>
    <property type="molecule type" value="Genomic_DNA"/>
</dbReference>
<dbReference type="Proteomes" id="UP000762676">
    <property type="component" value="Unassembled WGS sequence"/>
</dbReference>
<protein>
    <submittedName>
        <fullName evidence="1">Uncharacterized protein</fullName>
    </submittedName>
</protein>